<organism evidence="1 2">
    <name type="scientific">Candidatus Uhrbacteria bacterium GW2011_GWF2_39_13</name>
    <dbReference type="NCBI Taxonomy" id="1618995"/>
    <lineage>
        <taxon>Bacteria</taxon>
        <taxon>Candidatus Uhriibacteriota</taxon>
    </lineage>
</organism>
<dbReference type="SUPFAM" id="SSF52317">
    <property type="entry name" value="Class I glutamine amidotransferase-like"/>
    <property type="match status" value="1"/>
</dbReference>
<proteinExistence type="predicted"/>
<evidence type="ECO:0008006" key="3">
    <source>
        <dbReference type="Google" id="ProtNLM"/>
    </source>
</evidence>
<reference evidence="1 2" key="1">
    <citation type="journal article" date="2015" name="Nature">
        <title>rRNA introns, odd ribosomes, and small enigmatic genomes across a large radiation of phyla.</title>
        <authorList>
            <person name="Brown C.T."/>
            <person name="Hug L.A."/>
            <person name="Thomas B.C."/>
            <person name="Sharon I."/>
            <person name="Castelle C.J."/>
            <person name="Singh A."/>
            <person name="Wilkins M.J."/>
            <person name="Williams K.H."/>
            <person name="Banfield J.F."/>
        </authorList>
    </citation>
    <scope>NUCLEOTIDE SEQUENCE [LARGE SCALE GENOMIC DNA]</scope>
</reference>
<gene>
    <name evidence="1" type="ORF">UT30_C0024G0014</name>
</gene>
<comment type="caution">
    <text evidence="1">The sequence shown here is derived from an EMBL/GenBank/DDBJ whole genome shotgun (WGS) entry which is preliminary data.</text>
</comment>
<evidence type="ECO:0000313" key="1">
    <source>
        <dbReference type="EMBL" id="KKR03619.1"/>
    </source>
</evidence>
<dbReference type="Gene3D" id="3.20.20.80">
    <property type="entry name" value="Glycosidases"/>
    <property type="match status" value="1"/>
</dbReference>
<evidence type="ECO:0000313" key="2">
    <source>
        <dbReference type="Proteomes" id="UP000033935"/>
    </source>
</evidence>
<name>A0A0G0MHX7_9BACT</name>
<dbReference type="Proteomes" id="UP000033935">
    <property type="component" value="Unassembled WGS sequence"/>
</dbReference>
<dbReference type="EMBL" id="LBWG01000024">
    <property type="protein sequence ID" value="KKR03619.1"/>
    <property type="molecule type" value="Genomic_DNA"/>
</dbReference>
<dbReference type="SUPFAM" id="SSF51445">
    <property type="entry name" value="(Trans)glycosidases"/>
    <property type="match status" value="1"/>
</dbReference>
<accession>A0A0G0MHX7</accession>
<dbReference type="InterPro" id="IPR017853">
    <property type="entry name" value="GH"/>
</dbReference>
<protein>
    <recommendedName>
        <fullName evidence="3">Beta-galactosidase trimerisation domain-containing protein</fullName>
    </recommendedName>
</protein>
<dbReference type="InterPro" id="IPR029062">
    <property type="entry name" value="Class_I_gatase-like"/>
</dbReference>
<dbReference type="AlphaFoldDB" id="A0A0G0MHX7"/>
<sequence length="501" mass="57808">MKSLKKIFSTLLLLLAFSVINLCAVEKDIMVWLNPCAPEYVWEKGYGETFPVKMIMKTIKDAGFTDIALAAHVPRRGGEFYYPSKIKYVKVDKIIEDRNWLEEILIEADKYNLKVWTYYTPSYKLPGTDIKGLRSPEMIKFYQDVVEEIGKVYKPKHKSLYGIMLHEFNCAETMDMHKGELKEFSDFCEKNFKEKYTGSKMPDGKKNDKWDTRFYLYKADTVNNIVRAMKDTAAKYGMKTFFCLYDPESFPSNSANWGYDTVELEKICDNFYLRLYKDIKGGFVETSLSYKGINLPLNQSKAFHGKPISFFEYRSMLFPEVNRKAYKANANFTKTYGDIYTGYVGRSQKVLDLFHGPENVTKWNNLQKEWIGAEDIANVAILSSSMPFVLRYPTAPGVKYKQVLGNFMEGLKKYFSVDLLLLDSQFALKPENLKKYDLLIIPEEMGIGMSDAMIGTLKKYLANGGKLLALGSRVSFANKDLTGEKDYTEESIARIYEMFQR</sequence>